<dbReference type="InterPro" id="IPR051534">
    <property type="entry name" value="CBASS_pafABC_assoc_protein"/>
</dbReference>
<dbReference type="InterPro" id="IPR028349">
    <property type="entry name" value="PafC-like"/>
</dbReference>
<keyword evidence="2" id="KW-0804">Transcription</keyword>
<dbReference type="InterPro" id="IPR026881">
    <property type="entry name" value="WYL_dom"/>
</dbReference>
<dbReference type="Gene3D" id="1.10.10.10">
    <property type="entry name" value="Winged helix-like DNA-binding domain superfamily/Winged helix DNA-binding domain"/>
    <property type="match status" value="1"/>
</dbReference>
<organism evidence="4 5">
    <name type="scientific">Paenibacillus profundus</name>
    <dbReference type="NCBI Taxonomy" id="1173085"/>
    <lineage>
        <taxon>Bacteria</taxon>
        <taxon>Bacillati</taxon>
        <taxon>Bacillota</taxon>
        <taxon>Bacilli</taxon>
        <taxon>Bacillales</taxon>
        <taxon>Paenibacillaceae</taxon>
        <taxon>Paenibacillus</taxon>
    </lineage>
</organism>
<dbReference type="Pfam" id="PF25583">
    <property type="entry name" value="WCX"/>
    <property type="match status" value="1"/>
</dbReference>
<dbReference type="Pfam" id="PF13280">
    <property type="entry name" value="WYL"/>
    <property type="match status" value="1"/>
</dbReference>
<dbReference type="InterPro" id="IPR013196">
    <property type="entry name" value="HTH_11"/>
</dbReference>
<dbReference type="Proteomes" id="UP001199916">
    <property type="component" value="Unassembled WGS sequence"/>
</dbReference>
<dbReference type="PROSITE" id="PS51000">
    <property type="entry name" value="HTH_DEOR_2"/>
    <property type="match status" value="1"/>
</dbReference>
<dbReference type="PANTHER" id="PTHR34580:SF1">
    <property type="entry name" value="PROTEIN PAFC"/>
    <property type="match status" value="1"/>
</dbReference>
<comment type="caution">
    <text evidence="4">The sequence shown here is derived from an EMBL/GenBank/DDBJ whole genome shotgun (WGS) entry which is preliminary data.</text>
</comment>
<evidence type="ECO:0000259" key="3">
    <source>
        <dbReference type="PROSITE" id="PS51000"/>
    </source>
</evidence>
<reference evidence="4 5" key="1">
    <citation type="submission" date="2021-11" db="EMBL/GenBank/DDBJ databases">
        <title>Draft genome sequence of Paenibacillus profundus YoMME, a new Gram-positive bacteria with exoelectrogenic properties.</title>
        <authorList>
            <person name="Hubenova Y."/>
            <person name="Hubenova E."/>
            <person name="Manasiev Y."/>
            <person name="Peykov S."/>
            <person name="Mitov M."/>
        </authorList>
    </citation>
    <scope>NUCLEOTIDE SEQUENCE [LARGE SCALE GENOMIC DNA]</scope>
    <source>
        <strain evidence="4 5">YoMME</strain>
    </source>
</reference>
<keyword evidence="1" id="KW-0805">Transcription regulation</keyword>
<evidence type="ECO:0000313" key="4">
    <source>
        <dbReference type="EMBL" id="MCE5173436.1"/>
    </source>
</evidence>
<feature type="domain" description="HTH deoR-type" evidence="3">
    <location>
        <begin position="9"/>
        <end position="64"/>
    </location>
</feature>
<dbReference type="SUPFAM" id="SSF46785">
    <property type="entry name" value="Winged helix' DNA-binding domain"/>
    <property type="match status" value="1"/>
</dbReference>
<dbReference type="PIRSF" id="PIRSF016838">
    <property type="entry name" value="PafC"/>
    <property type="match status" value="1"/>
</dbReference>
<dbReference type="InterPro" id="IPR001034">
    <property type="entry name" value="DeoR_HTH"/>
</dbReference>
<protein>
    <submittedName>
        <fullName evidence="4">YafY family transcriptional regulator</fullName>
    </submittedName>
</protein>
<dbReference type="Pfam" id="PF08279">
    <property type="entry name" value="HTH_11"/>
    <property type="match status" value="1"/>
</dbReference>
<keyword evidence="5" id="KW-1185">Reference proteome</keyword>
<dbReference type="PANTHER" id="PTHR34580">
    <property type="match status" value="1"/>
</dbReference>
<dbReference type="InterPro" id="IPR036390">
    <property type="entry name" value="WH_DNA-bd_sf"/>
</dbReference>
<dbReference type="InterPro" id="IPR036388">
    <property type="entry name" value="WH-like_DNA-bd_sf"/>
</dbReference>
<dbReference type="InterPro" id="IPR057727">
    <property type="entry name" value="WCX_dom"/>
</dbReference>
<sequence>MLVEGVFLKIDRLISIISVLTNKERVTIQELADKFEVSKRTIFRDLDTLNMAGIPIVSFPGIGGGISVSEGYKLNRIILSEEDIKNLYVGLNGLRSIESEGSIQYLINKLLPKDESLIIAESDIIIDLSSWFEESEMQKKVKKFHTAILNRQCIEMEYISMHSQSKRIVEPHKLVFKQTYWYLYAFCLEKNNFRLFKLSRILSYKVLESIFCYRPNGEINFDINNTISSTSEYPIEVLLECDNEDKFYIVDKIGSKYLQPSDDCEVKKCLIRFYTSNIDWVADLVISLQGKVRAIQPTSLRHTVKKKLEKMLSFYKDDI</sequence>
<evidence type="ECO:0000256" key="1">
    <source>
        <dbReference type="ARBA" id="ARBA00023015"/>
    </source>
</evidence>
<name>A0ABS8YSS7_9BACL</name>
<evidence type="ECO:0000256" key="2">
    <source>
        <dbReference type="ARBA" id="ARBA00023163"/>
    </source>
</evidence>
<gene>
    <name evidence="4" type="ORF">LQV63_29795</name>
</gene>
<dbReference type="PROSITE" id="PS52050">
    <property type="entry name" value="WYL"/>
    <property type="match status" value="1"/>
</dbReference>
<evidence type="ECO:0000313" key="5">
    <source>
        <dbReference type="Proteomes" id="UP001199916"/>
    </source>
</evidence>
<accession>A0ABS8YSS7</accession>
<dbReference type="EMBL" id="JAJNBZ010000051">
    <property type="protein sequence ID" value="MCE5173436.1"/>
    <property type="molecule type" value="Genomic_DNA"/>
</dbReference>
<proteinExistence type="predicted"/>